<feature type="domain" description="STAS" evidence="1">
    <location>
        <begin position="1"/>
        <end position="97"/>
    </location>
</feature>
<dbReference type="RefSeq" id="WP_192376691.1">
    <property type="nucleotide sequence ID" value="NZ_CAJHIV010000001.1"/>
</dbReference>
<dbReference type="SUPFAM" id="SSF52091">
    <property type="entry name" value="SpoIIaa-like"/>
    <property type="match status" value="1"/>
</dbReference>
<dbReference type="PROSITE" id="PS50801">
    <property type="entry name" value="STAS"/>
    <property type="match status" value="1"/>
</dbReference>
<dbReference type="InterPro" id="IPR002645">
    <property type="entry name" value="STAS_dom"/>
</dbReference>
<dbReference type="Gene3D" id="3.30.750.24">
    <property type="entry name" value="STAS domain"/>
    <property type="match status" value="1"/>
</dbReference>
<dbReference type="PANTHER" id="PTHR35849">
    <property type="entry name" value="BLR2341 PROTEIN"/>
    <property type="match status" value="1"/>
</dbReference>
<evidence type="ECO:0000313" key="2">
    <source>
        <dbReference type="EMBL" id="MBD9358474.1"/>
    </source>
</evidence>
<gene>
    <name evidence="2" type="ORF">IE877_21790</name>
</gene>
<proteinExistence type="predicted"/>
<protein>
    <submittedName>
        <fullName evidence="2">STAS domain-containing protein</fullName>
    </submittedName>
</protein>
<dbReference type="InterPro" id="IPR058548">
    <property type="entry name" value="MlaB-like_STAS"/>
</dbReference>
<organism evidence="2 3">
    <name type="scientific">Methylomonas albis</name>
    <dbReference type="NCBI Taxonomy" id="1854563"/>
    <lineage>
        <taxon>Bacteria</taxon>
        <taxon>Pseudomonadati</taxon>
        <taxon>Pseudomonadota</taxon>
        <taxon>Gammaproteobacteria</taxon>
        <taxon>Methylococcales</taxon>
        <taxon>Methylococcaceae</taxon>
        <taxon>Methylomonas</taxon>
    </lineage>
</organism>
<dbReference type="InterPro" id="IPR036513">
    <property type="entry name" value="STAS_dom_sf"/>
</dbReference>
<dbReference type="EMBL" id="JACXSS010000001">
    <property type="protein sequence ID" value="MBD9358474.1"/>
    <property type="molecule type" value="Genomic_DNA"/>
</dbReference>
<keyword evidence="3" id="KW-1185">Reference proteome</keyword>
<dbReference type="PANTHER" id="PTHR35849:SF2">
    <property type="entry name" value="BLR2341 PROTEIN"/>
    <property type="match status" value="1"/>
</dbReference>
<comment type="caution">
    <text evidence="2">The sequence shown here is derived from an EMBL/GenBank/DDBJ whole genome shotgun (WGS) entry which is preliminary data.</text>
</comment>
<dbReference type="CDD" id="cd07043">
    <property type="entry name" value="STAS_anti-anti-sigma_factors"/>
    <property type="match status" value="1"/>
</dbReference>
<dbReference type="Pfam" id="PF13466">
    <property type="entry name" value="STAS_2"/>
    <property type="match status" value="1"/>
</dbReference>
<dbReference type="Proteomes" id="UP000652176">
    <property type="component" value="Unassembled WGS sequence"/>
</dbReference>
<reference evidence="2 3" key="1">
    <citation type="submission" date="2020-09" db="EMBL/GenBank/DDBJ databases">
        <title>Methylomonas albis sp. nov. and Methylomonas fluvii sp. nov.: Two cold-adapted methanotrophs from the River Elbe and an amended description of Methylovulum psychrotolerans strain Eb1.</title>
        <authorList>
            <person name="Bussmann I.K."/>
            <person name="Klings K.-W."/>
            <person name="Warnstedt J."/>
            <person name="Hoppert M."/>
            <person name="Saborowski A."/>
            <person name="Horn F."/>
            <person name="Liebner S."/>
        </authorList>
    </citation>
    <scope>NUCLEOTIDE SEQUENCE [LARGE SCALE GENOMIC DNA]</scope>
    <source>
        <strain evidence="2 3">EbA</strain>
    </source>
</reference>
<name>A0ABR9D5T6_9GAMM</name>
<accession>A0ABR9D5T6</accession>
<dbReference type="InterPro" id="IPR052746">
    <property type="entry name" value="MlaB_ABC_Transporter"/>
</dbReference>
<evidence type="ECO:0000313" key="3">
    <source>
        <dbReference type="Proteomes" id="UP000652176"/>
    </source>
</evidence>
<sequence>MQTLTIEDELTIFTASDQKPNLLSFLGSGDELEINLSGVMEMDTAGLQLLILVKREAAQTGKRLRFVMHSKVVLDILELANLTAAFGDQVVISHNGD</sequence>
<evidence type="ECO:0000259" key="1">
    <source>
        <dbReference type="PROSITE" id="PS50801"/>
    </source>
</evidence>